<keyword evidence="7" id="KW-1185">Reference proteome</keyword>
<dbReference type="STRING" id="1224947.SAMN05216480_112113"/>
<dbReference type="Pfam" id="PF19279">
    <property type="entry name" value="YegS_C"/>
    <property type="match status" value="1"/>
</dbReference>
<sequence>MQQKLWFIINPKAGIGKISDLENQLGSHFSAKKYSVTYAYTAFSKHAASLAATALKDGAHIIVACGGDGTINEVASVLVGQSVLFGCIPLGSGNGLASHLNIPKNIAKAAEVLVKGKVKRIDVGKVNNSFFFSNAGFGFDTRVLEARAHATSSPFLNYAHAVVKAFFKKWNLEEVEIVTAEGTSFTVTPFLVMITNSNQLGYQISLHREASVTDGMLDLIIIDRKPKLAILWMTLLVLLRKENYCRGLRHVKVKSVEIMSSIKNNLCIQQDGELRYCNDGSLHIEIMPAALQVIC</sequence>
<dbReference type="PROSITE" id="PS50146">
    <property type="entry name" value="DAGK"/>
    <property type="match status" value="1"/>
</dbReference>
<gene>
    <name evidence="6" type="ORF">SAMN05216480_112113</name>
</gene>
<dbReference type="InterPro" id="IPR001206">
    <property type="entry name" value="Diacylglycerol_kinase_cat_dom"/>
</dbReference>
<feature type="domain" description="DAGKc" evidence="5">
    <location>
        <begin position="1"/>
        <end position="129"/>
    </location>
</feature>
<evidence type="ECO:0000256" key="1">
    <source>
        <dbReference type="ARBA" id="ARBA00022679"/>
    </source>
</evidence>
<dbReference type="OrthoDB" id="9786026at2"/>
<accession>A0A1I7I2R9</accession>
<evidence type="ECO:0000313" key="7">
    <source>
        <dbReference type="Proteomes" id="UP000199138"/>
    </source>
</evidence>
<name>A0A1I7I2R9_9FLAO</name>
<keyword evidence="4" id="KW-0067">ATP-binding</keyword>
<dbReference type="SUPFAM" id="SSF111331">
    <property type="entry name" value="NAD kinase/diacylglycerol kinase-like"/>
    <property type="match status" value="1"/>
</dbReference>
<dbReference type="GO" id="GO:0016301">
    <property type="term" value="F:kinase activity"/>
    <property type="evidence" value="ECO:0007669"/>
    <property type="project" value="UniProtKB-KW"/>
</dbReference>
<evidence type="ECO:0000259" key="5">
    <source>
        <dbReference type="PROSITE" id="PS50146"/>
    </source>
</evidence>
<dbReference type="Proteomes" id="UP000199138">
    <property type="component" value="Unassembled WGS sequence"/>
</dbReference>
<keyword evidence="3 6" id="KW-0418">Kinase</keyword>
<dbReference type="RefSeq" id="WP_093025902.1">
    <property type="nucleotide sequence ID" value="NZ_FPBK01000012.1"/>
</dbReference>
<reference evidence="7" key="1">
    <citation type="submission" date="2016-10" db="EMBL/GenBank/DDBJ databases">
        <authorList>
            <person name="Varghese N."/>
            <person name="Submissions S."/>
        </authorList>
    </citation>
    <scope>NUCLEOTIDE SEQUENCE [LARGE SCALE GENOMIC DNA]</scope>
    <source>
        <strain evidence="7">CGMCC 1.12333</strain>
    </source>
</reference>
<organism evidence="6 7">
    <name type="scientific">Pustulibacterium marinum</name>
    <dbReference type="NCBI Taxonomy" id="1224947"/>
    <lineage>
        <taxon>Bacteria</taxon>
        <taxon>Pseudomonadati</taxon>
        <taxon>Bacteroidota</taxon>
        <taxon>Flavobacteriia</taxon>
        <taxon>Flavobacteriales</taxon>
        <taxon>Flavobacteriaceae</taxon>
        <taxon>Pustulibacterium</taxon>
    </lineage>
</organism>
<evidence type="ECO:0000313" key="6">
    <source>
        <dbReference type="EMBL" id="SFU67253.1"/>
    </source>
</evidence>
<dbReference type="InterPro" id="IPR017438">
    <property type="entry name" value="ATP-NAD_kinase_N"/>
</dbReference>
<keyword evidence="1" id="KW-0808">Transferase</keyword>
<dbReference type="Gene3D" id="3.40.50.10330">
    <property type="entry name" value="Probable inorganic polyphosphate/atp-NAD kinase, domain 1"/>
    <property type="match status" value="1"/>
</dbReference>
<dbReference type="InterPro" id="IPR045540">
    <property type="entry name" value="YegS/DAGK_C"/>
</dbReference>
<dbReference type="Pfam" id="PF00781">
    <property type="entry name" value="DAGK_cat"/>
    <property type="match status" value="1"/>
</dbReference>
<keyword evidence="2" id="KW-0547">Nucleotide-binding</keyword>
<dbReference type="SMART" id="SM00046">
    <property type="entry name" value="DAGKc"/>
    <property type="match status" value="1"/>
</dbReference>
<dbReference type="Gene3D" id="2.60.200.40">
    <property type="match status" value="1"/>
</dbReference>
<evidence type="ECO:0000256" key="3">
    <source>
        <dbReference type="ARBA" id="ARBA00022777"/>
    </source>
</evidence>
<evidence type="ECO:0000256" key="2">
    <source>
        <dbReference type="ARBA" id="ARBA00022741"/>
    </source>
</evidence>
<dbReference type="AlphaFoldDB" id="A0A1I7I2R9"/>
<dbReference type="PANTHER" id="PTHR12358:SF106">
    <property type="entry name" value="LIPID KINASE YEGS"/>
    <property type="match status" value="1"/>
</dbReference>
<dbReference type="GO" id="GO:0005524">
    <property type="term" value="F:ATP binding"/>
    <property type="evidence" value="ECO:0007669"/>
    <property type="project" value="UniProtKB-KW"/>
</dbReference>
<protein>
    <submittedName>
        <fullName evidence="6">Lipid kinase, YegS/Rv2252/BmrU family</fullName>
    </submittedName>
</protein>
<dbReference type="PANTHER" id="PTHR12358">
    <property type="entry name" value="SPHINGOSINE KINASE"/>
    <property type="match status" value="1"/>
</dbReference>
<dbReference type="GO" id="GO:0005886">
    <property type="term" value="C:plasma membrane"/>
    <property type="evidence" value="ECO:0007669"/>
    <property type="project" value="TreeGrafter"/>
</dbReference>
<dbReference type="InterPro" id="IPR016064">
    <property type="entry name" value="NAD/diacylglycerol_kinase_sf"/>
</dbReference>
<proteinExistence type="predicted"/>
<dbReference type="EMBL" id="FPBK01000012">
    <property type="protein sequence ID" value="SFU67253.1"/>
    <property type="molecule type" value="Genomic_DNA"/>
</dbReference>
<dbReference type="InterPro" id="IPR050187">
    <property type="entry name" value="Lipid_Phosphate_FormReg"/>
</dbReference>
<evidence type="ECO:0000256" key="4">
    <source>
        <dbReference type="ARBA" id="ARBA00022840"/>
    </source>
</evidence>